<dbReference type="CDD" id="cd11010">
    <property type="entry name" value="S1-P1_nuclease"/>
    <property type="match status" value="1"/>
</dbReference>
<dbReference type="SUPFAM" id="SSF48537">
    <property type="entry name" value="Phospholipase C/P1 nuclease"/>
    <property type="match status" value="1"/>
</dbReference>
<accession>A0ABU6K251</accession>
<comment type="caution">
    <text evidence="8">The sequence shown here is derived from an EMBL/GenBank/DDBJ whole genome shotgun (WGS) entry which is preliminary data.</text>
</comment>
<dbReference type="InterPro" id="IPR003154">
    <property type="entry name" value="S1/P1nuclease"/>
</dbReference>
<evidence type="ECO:0000256" key="4">
    <source>
        <dbReference type="ARBA" id="ARBA00022801"/>
    </source>
</evidence>
<evidence type="ECO:0000256" key="5">
    <source>
        <dbReference type="ARBA" id="ARBA00023157"/>
    </source>
</evidence>
<dbReference type="Proteomes" id="UP001331561">
    <property type="component" value="Unassembled WGS sequence"/>
</dbReference>
<feature type="chain" id="PRO_5046001518" evidence="7">
    <location>
        <begin position="20"/>
        <end position="274"/>
    </location>
</feature>
<keyword evidence="9" id="KW-1185">Reference proteome</keyword>
<dbReference type="RefSeq" id="WP_327598979.1">
    <property type="nucleotide sequence ID" value="NZ_JAYXHS010000002.1"/>
</dbReference>
<dbReference type="Pfam" id="PF02265">
    <property type="entry name" value="S1-P1_nuclease"/>
    <property type="match status" value="1"/>
</dbReference>
<dbReference type="EMBL" id="JAYXHS010000002">
    <property type="protein sequence ID" value="MEC5385998.1"/>
    <property type="molecule type" value="Genomic_DNA"/>
</dbReference>
<evidence type="ECO:0000256" key="3">
    <source>
        <dbReference type="ARBA" id="ARBA00022759"/>
    </source>
</evidence>
<keyword evidence="3" id="KW-0255">Endonuclease</keyword>
<keyword evidence="2" id="KW-0479">Metal-binding</keyword>
<dbReference type="InterPro" id="IPR008947">
    <property type="entry name" value="PLipase_C/P1_nuclease_dom_sf"/>
</dbReference>
<reference evidence="8 9" key="1">
    <citation type="submission" date="2024-01" db="EMBL/GenBank/DDBJ databases">
        <title>Uliginosibacterium soil sp. nov.</title>
        <authorList>
            <person name="Lv Y."/>
        </authorList>
    </citation>
    <scope>NUCLEOTIDE SEQUENCE [LARGE SCALE GENOMIC DNA]</scope>
    <source>
        <strain evidence="8 9">H3</strain>
    </source>
</reference>
<evidence type="ECO:0000256" key="7">
    <source>
        <dbReference type="SAM" id="SignalP"/>
    </source>
</evidence>
<dbReference type="Gene3D" id="1.10.575.10">
    <property type="entry name" value="P1 Nuclease"/>
    <property type="match status" value="1"/>
</dbReference>
<evidence type="ECO:0000256" key="2">
    <source>
        <dbReference type="ARBA" id="ARBA00022723"/>
    </source>
</evidence>
<keyword evidence="7" id="KW-0732">Signal</keyword>
<dbReference type="PANTHER" id="PTHR33146">
    <property type="entry name" value="ENDONUCLEASE 4"/>
    <property type="match status" value="1"/>
</dbReference>
<keyword evidence="6" id="KW-0325">Glycoprotein</keyword>
<gene>
    <name evidence="8" type="ORF">VVD49_09695</name>
</gene>
<sequence>MRWLLISICLGLFTTSAFAWGHKGHAAVAALAQANLTPAALAQVRELLADDLDRYEKPSHRKTLASIASWADEIRDIAPPDMYRGWHIRANQVCSDKLGACKDGNCVDQLIIRYTAILKDRSQPLRARNEALKWVMHLVGDLHQPLHSGINIDKGNIPAGIVGVATRPGTTFHSLWDTDIAELALRSGPLQGRLSDNTPLPADAPTEWMKESRDVARKSAYEALPGFTCNAHLPKPLMVDDVYMQQAAVVARRQMENAGLRLANVLNDALAEKH</sequence>
<evidence type="ECO:0000256" key="6">
    <source>
        <dbReference type="ARBA" id="ARBA00023180"/>
    </source>
</evidence>
<keyword evidence="1" id="KW-0540">Nuclease</keyword>
<proteinExistence type="predicted"/>
<keyword evidence="5" id="KW-1015">Disulfide bond</keyword>
<protein>
    <submittedName>
        <fullName evidence="8">S1/P1 nuclease</fullName>
    </submittedName>
</protein>
<evidence type="ECO:0000313" key="8">
    <source>
        <dbReference type="EMBL" id="MEC5385998.1"/>
    </source>
</evidence>
<keyword evidence="4" id="KW-0378">Hydrolase</keyword>
<evidence type="ECO:0000313" key="9">
    <source>
        <dbReference type="Proteomes" id="UP001331561"/>
    </source>
</evidence>
<evidence type="ECO:0000256" key="1">
    <source>
        <dbReference type="ARBA" id="ARBA00022722"/>
    </source>
</evidence>
<dbReference type="PANTHER" id="PTHR33146:SF26">
    <property type="entry name" value="ENDONUCLEASE 4"/>
    <property type="match status" value="1"/>
</dbReference>
<organism evidence="8 9">
    <name type="scientific">Uliginosibacterium silvisoli</name>
    <dbReference type="NCBI Taxonomy" id="3114758"/>
    <lineage>
        <taxon>Bacteria</taxon>
        <taxon>Pseudomonadati</taxon>
        <taxon>Pseudomonadota</taxon>
        <taxon>Betaproteobacteria</taxon>
        <taxon>Rhodocyclales</taxon>
        <taxon>Zoogloeaceae</taxon>
        <taxon>Uliginosibacterium</taxon>
    </lineage>
</organism>
<name>A0ABU6K251_9RHOO</name>
<feature type="signal peptide" evidence="7">
    <location>
        <begin position="1"/>
        <end position="19"/>
    </location>
</feature>